<feature type="region of interest" description="Disordered" evidence="9">
    <location>
        <begin position="321"/>
        <end position="540"/>
    </location>
</feature>
<dbReference type="RefSeq" id="XP_016225129.1">
    <property type="nucleotide sequence ID" value="XM_016369341.1"/>
</dbReference>
<keyword evidence="5" id="KW-0698">rRNA processing</keyword>
<evidence type="ECO:0000256" key="5">
    <source>
        <dbReference type="ARBA" id="ARBA00022552"/>
    </source>
</evidence>
<proteinExistence type="inferred from homology"/>
<gene>
    <name evidence="11" type="ORF">PV10_04762</name>
</gene>
<evidence type="ECO:0000256" key="1">
    <source>
        <dbReference type="ARBA" id="ARBA00004123"/>
    </source>
</evidence>
<feature type="compositionally biased region" description="Basic residues" evidence="9">
    <location>
        <begin position="397"/>
        <end position="410"/>
    </location>
</feature>
<dbReference type="Pfam" id="PF01138">
    <property type="entry name" value="RNase_PH"/>
    <property type="match status" value="1"/>
</dbReference>
<feature type="compositionally biased region" description="Low complexity" evidence="9">
    <location>
        <begin position="23"/>
        <end position="32"/>
    </location>
</feature>
<evidence type="ECO:0000256" key="6">
    <source>
        <dbReference type="ARBA" id="ARBA00022835"/>
    </source>
</evidence>
<dbReference type="GO" id="GO:0071028">
    <property type="term" value="P:nuclear mRNA surveillance"/>
    <property type="evidence" value="ECO:0007669"/>
    <property type="project" value="TreeGrafter"/>
</dbReference>
<dbReference type="GO" id="GO:0003723">
    <property type="term" value="F:RNA binding"/>
    <property type="evidence" value="ECO:0007669"/>
    <property type="project" value="UniProtKB-KW"/>
</dbReference>
<dbReference type="Gene3D" id="3.30.230.70">
    <property type="entry name" value="GHMP Kinase, N-terminal domain"/>
    <property type="match status" value="1"/>
</dbReference>
<keyword evidence="6" id="KW-0271">Exosome</keyword>
<dbReference type="GeneID" id="27322607"/>
<dbReference type="GO" id="GO:0016075">
    <property type="term" value="P:rRNA catabolic process"/>
    <property type="evidence" value="ECO:0007669"/>
    <property type="project" value="TreeGrafter"/>
</dbReference>
<keyword evidence="8" id="KW-0539">Nucleus</keyword>
<dbReference type="OrthoDB" id="2504340at2759"/>
<keyword evidence="7" id="KW-0694">RNA-binding</keyword>
<evidence type="ECO:0000313" key="12">
    <source>
        <dbReference type="Proteomes" id="UP000054302"/>
    </source>
</evidence>
<evidence type="ECO:0000256" key="7">
    <source>
        <dbReference type="ARBA" id="ARBA00022884"/>
    </source>
</evidence>
<dbReference type="VEuPathDB" id="FungiDB:PV10_04762"/>
<evidence type="ECO:0000256" key="9">
    <source>
        <dbReference type="SAM" id="MobiDB-lite"/>
    </source>
</evidence>
<protein>
    <recommendedName>
        <fullName evidence="10">Exoribonuclease phosphorolytic domain-containing protein</fullName>
    </recommendedName>
</protein>
<name>A0A0D1WW28_EXOME</name>
<sequence>MTDRRRIVGPPGATNPPVFTVAPQQHKPTQQQRQRKPNELRRIFLQTGVVPSASGSAYLELETPPHYKTAFPSPPSTIKLSCTLHGPKPLPRTAAFSSNLQLTASVKFAPFATRIRQGYVRNSTEKDLGLHLENALKGAIIPERWPKSAFDIAVIVLEGEEDPGNGDRITGVGLFNMLAGCINVAMAAIADARIDSLDLLCAGVGAIVSGPLKKPFRVLDPVVAEHDEVLSMCMVAYLPSRDEVVEMWTNGAVPAQGIEGGLGFDELVDSAVAAARGAQTVLKDVLLESSNRLQHSGCLHRIEPFGCSHAVSRLRDKIEQEGGDTLDIRDSKLPNATPDPTNGATPKNRKRASTTVAGNTPKKRKTAPVKTDSPKAKSNIKTEPGLDGTQDVLPTKRQTRGKILSFKHHFHSDDSGTDEDAGIDSDKEYDVVPRKVKSQASTNSPTSPERPVKIGGASKKQAPIDQKNIPLKTEVDPLNGPVRPLEIGPPKKAAAESVQKTSSLCPADRPIPSIEVSLPLSPQKQSQANIPMSPFSNSSDFESDVDINTFKPGTIFSFAAKRSELDGQGSDHSVQMPRAFQDSDAANAQVGRNECQGQVVQKDEPMSPRNGQTILQRFKGFLTWPLLSRSGND</sequence>
<dbReference type="GO" id="GO:0000177">
    <property type="term" value="C:cytoplasmic exosome (RNase complex)"/>
    <property type="evidence" value="ECO:0007669"/>
    <property type="project" value="TreeGrafter"/>
</dbReference>
<feature type="compositionally biased region" description="Basic and acidic residues" evidence="9">
    <location>
        <begin position="321"/>
        <end position="332"/>
    </location>
</feature>
<evidence type="ECO:0000256" key="8">
    <source>
        <dbReference type="ARBA" id="ARBA00023242"/>
    </source>
</evidence>
<dbReference type="InterPro" id="IPR027408">
    <property type="entry name" value="PNPase/RNase_PH_dom_sf"/>
</dbReference>
<comment type="similarity">
    <text evidence="3">Belongs to the RNase PH family.</text>
</comment>
<feature type="compositionally biased region" description="Polar residues" evidence="9">
    <location>
        <begin position="520"/>
        <end position="540"/>
    </location>
</feature>
<feature type="region of interest" description="Disordered" evidence="9">
    <location>
        <begin position="1"/>
        <end position="37"/>
    </location>
</feature>
<evidence type="ECO:0000256" key="2">
    <source>
        <dbReference type="ARBA" id="ARBA00004496"/>
    </source>
</evidence>
<dbReference type="GO" id="GO:0005730">
    <property type="term" value="C:nucleolus"/>
    <property type="evidence" value="ECO:0007669"/>
    <property type="project" value="TreeGrafter"/>
</dbReference>
<feature type="domain" description="Exoribonuclease phosphorolytic" evidence="10">
    <location>
        <begin position="39"/>
        <end position="194"/>
    </location>
</feature>
<dbReference type="STRING" id="212818.A0A0D1WW28"/>
<dbReference type="AlphaFoldDB" id="A0A0D1WW28"/>
<reference evidence="11 12" key="1">
    <citation type="submission" date="2015-01" db="EMBL/GenBank/DDBJ databases">
        <title>The Genome Sequence of Exophiala mesophila CBS40295.</title>
        <authorList>
            <consortium name="The Broad Institute Genomics Platform"/>
            <person name="Cuomo C."/>
            <person name="de Hoog S."/>
            <person name="Gorbushina A."/>
            <person name="Stielow B."/>
            <person name="Teixiera M."/>
            <person name="Abouelleil A."/>
            <person name="Chapman S.B."/>
            <person name="Priest M."/>
            <person name="Young S.K."/>
            <person name="Wortman J."/>
            <person name="Nusbaum C."/>
            <person name="Birren B."/>
        </authorList>
    </citation>
    <scope>NUCLEOTIDE SEQUENCE [LARGE SCALE GENOMIC DNA]</scope>
    <source>
        <strain evidence="11 12">CBS 40295</strain>
    </source>
</reference>
<dbReference type="InterPro" id="IPR036345">
    <property type="entry name" value="ExoRNase_PH_dom2_sf"/>
</dbReference>
<dbReference type="HOGENOM" id="CLU_432133_0_0_1"/>
<dbReference type="GO" id="GO:0006364">
    <property type="term" value="P:rRNA processing"/>
    <property type="evidence" value="ECO:0007669"/>
    <property type="project" value="UniProtKB-KW"/>
</dbReference>
<dbReference type="SUPFAM" id="SSF54211">
    <property type="entry name" value="Ribosomal protein S5 domain 2-like"/>
    <property type="match status" value="1"/>
</dbReference>
<feature type="compositionally biased region" description="Basic and acidic residues" evidence="9">
    <location>
        <begin position="424"/>
        <end position="433"/>
    </location>
</feature>
<dbReference type="PANTHER" id="PTHR11953">
    <property type="entry name" value="EXOSOME COMPLEX COMPONENT"/>
    <property type="match status" value="1"/>
</dbReference>
<dbReference type="GO" id="GO:0000176">
    <property type="term" value="C:nuclear exosome (RNase complex)"/>
    <property type="evidence" value="ECO:0007669"/>
    <property type="project" value="UniProtKB-ARBA"/>
</dbReference>
<keyword evidence="12" id="KW-1185">Reference proteome</keyword>
<dbReference type="PANTHER" id="PTHR11953:SF2">
    <property type="entry name" value="EXOSOME COMPLEX COMPONENT MTR3"/>
    <property type="match status" value="1"/>
</dbReference>
<keyword evidence="4" id="KW-0963">Cytoplasm</keyword>
<dbReference type="GO" id="GO:0071051">
    <property type="term" value="P:poly(A)-dependent snoRNA 3'-end processing"/>
    <property type="evidence" value="ECO:0007669"/>
    <property type="project" value="TreeGrafter"/>
</dbReference>
<evidence type="ECO:0000259" key="10">
    <source>
        <dbReference type="Pfam" id="PF01138"/>
    </source>
</evidence>
<evidence type="ECO:0000256" key="3">
    <source>
        <dbReference type="ARBA" id="ARBA00006678"/>
    </source>
</evidence>
<dbReference type="EMBL" id="KN847522">
    <property type="protein sequence ID" value="KIV93555.1"/>
    <property type="molecule type" value="Genomic_DNA"/>
</dbReference>
<evidence type="ECO:0000313" key="11">
    <source>
        <dbReference type="EMBL" id="KIV93555.1"/>
    </source>
</evidence>
<dbReference type="Proteomes" id="UP000054302">
    <property type="component" value="Unassembled WGS sequence"/>
</dbReference>
<dbReference type="SUPFAM" id="SSF55666">
    <property type="entry name" value="Ribonuclease PH domain 2-like"/>
    <property type="match status" value="1"/>
</dbReference>
<dbReference type="InterPro" id="IPR050080">
    <property type="entry name" value="RNase_PH"/>
</dbReference>
<dbReference type="GO" id="GO:0034475">
    <property type="term" value="P:U4 snRNA 3'-end processing"/>
    <property type="evidence" value="ECO:0007669"/>
    <property type="project" value="TreeGrafter"/>
</dbReference>
<dbReference type="InterPro" id="IPR001247">
    <property type="entry name" value="ExoRNase_PH_dom1"/>
</dbReference>
<comment type="subcellular location">
    <subcellularLocation>
        <location evidence="2">Cytoplasm</location>
    </subcellularLocation>
    <subcellularLocation>
        <location evidence="1">Nucleus</location>
    </subcellularLocation>
</comment>
<dbReference type="InterPro" id="IPR020568">
    <property type="entry name" value="Ribosomal_Su5_D2-typ_SF"/>
</dbReference>
<feature type="compositionally biased region" description="Polar residues" evidence="9">
    <location>
        <begin position="438"/>
        <end position="447"/>
    </location>
</feature>
<accession>A0A0D1WW28</accession>
<organism evidence="11 12">
    <name type="scientific">Exophiala mesophila</name>
    <name type="common">Black yeast-like fungus</name>
    <dbReference type="NCBI Taxonomy" id="212818"/>
    <lineage>
        <taxon>Eukaryota</taxon>
        <taxon>Fungi</taxon>
        <taxon>Dikarya</taxon>
        <taxon>Ascomycota</taxon>
        <taxon>Pezizomycotina</taxon>
        <taxon>Eurotiomycetes</taxon>
        <taxon>Chaetothyriomycetidae</taxon>
        <taxon>Chaetothyriales</taxon>
        <taxon>Herpotrichiellaceae</taxon>
        <taxon>Exophiala</taxon>
    </lineage>
</organism>
<evidence type="ECO:0000256" key="4">
    <source>
        <dbReference type="ARBA" id="ARBA00022490"/>
    </source>
</evidence>